<dbReference type="OrthoDB" id="7107949at2"/>
<sequence length="214" mass="24069">MNDHASSSPSLWTEMRNWIIGLTAVLLVIPSMVNAGLDIYKSLINFPKTRSEQINSRLFSENFNKAPIVTIPVPIKTRHKTVNMKLSIYEGGDIFAEYGDYSQWFPFPTEQTSALSLIPSAHAEPPVPVDKHREYTQVDTLKGKIIERERVYSDGTTERYTINRNTGKIENKVVIQATPPRSAPPETQVKIMPFPTVDIEALKEAADTTHTNCP</sequence>
<dbReference type="Proteomes" id="UP000198870">
    <property type="component" value="Unassembled WGS sequence"/>
</dbReference>
<evidence type="ECO:0000256" key="1">
    <source>
        <dbReference type="SAM" id="Phobius"/>
    </source>
</evidence>
<protein>
    <submittedName>
        <fullName evidence="2">Uncharacterized protein</fullName>
    </submittedName>
</protein>
<feature type="transmembrane region" description="Helical" evidence="1">
    <location>
        <begin position="18"/>
        <end position="40"/>
    </location>
</feature>
<gene>
    <name evidence="2" type="ORF">SAMN05216233_107161</name>
</gene>
<keyword evidence="1" id="KW-1133">Transmembrane helix</keyword>
<reference evidence="2 3" key="1">
    <citation type="submission" date="2016-10" db="EMBL/GenBank/DDBJ databases">
        <authorList>
            <person name="de Groot N.N."/>
        </authorList>
    </citation>
    <scope>NUCLEOTIDE SEQUENCE [LARGE SCALE GENOMIC DNA]</scope>
    <source>
        <strain evidence="2 3">AA1</strain>
    </source>
</reference>
<keyword evidence="1" id="KW-0812">Transmembrane</keyword>
<evidence type="ECO:0000313" key="2">
    <source>
        <dbReference type="EMBL" id="SCY34603.1"/>
    </source>
</evidence>
<accession>A0A1G5F5V3</accession>
<keyword evidence="1" id="KW-0472">Membrane</keyword>
<dbReference type="EMBL" id="FMUX01000007">
    <property type="protein sequence ID" value="SCY34603.1"/>
    <property type="molecule type" value="Genomic_DNA"/>
</dbReference>
<dbReference type="STRING" id="419481.SAMN05216233_107161"/>
<dbReference type="RefSeq" id="WP_092210804.1">
    <property type="nucleotide sequence ID" value="NZ_FMUX01000007.1"/>
</dbReference>
<proteinExistence type="predicted"/>
<organism evidence="2 3">
    <name type="scientific">Desulfoluna spongiiphila</name>
    <dbReference type="NCBI Taxonomy" id="419481"/>
    <lineage>
        <taxon>Bacteria</taxon>
        <taxon>Pseudomonadati</taxon>
        <taxon>Thermodesulfobacteriota</taxon>
        <taxon>Desulfobacteria</taxon>
        <taxon>Desulfobacterales</taxon>
        <taxon>Desulfolunaceae</taxon>
        <taxon>Desulfoluna</taxon>
    </lineage>
</organism>
<name>A0A1G5F5V3_9BACT</name>
<evidence type="ECO:0000313" key="3">
    <source>
        <dbReference type="Proteomes" id="UP000198870"/>
    </source>
</evidence>
<dbReference type="AlphaFoldDB" id="A0A1G5F5V3"/>
<keyword evidence="3" id="KW-1185">Reference proteome</keyword>